<dbReference type="SUPFAM" id="SSF56112">
    <property type="entry name" value="Protein kinase-like (PK-like)"/>
    <property type="match status" value="1"/>
</dbReference>
<dbReference type="AlphaFoldDB" id="A0AAD3HSQ6"/>
<accession>A0AAD3HSQ6</accession>
<keyword evidence="2" id="KW-1185">Reference proteome</keyword>
<organism evidence="1 2">
    <name type="scientific">Astrephomene gubernaculifera</name>
    <dbReference type="NCBI Taxonomy" id="47775"/>
    <lineage>
        <taxon>Eukaryota</taxon>
        <taxon>Viridiplantae</taxon>
        <taxon>Chlorophyta</taxon>
        <taxon>core chlorophytes</taxon>
        <taxon>Chlorophyceae</taxon>
        <taxon>CS clade</taxon>
        <taxon>Chlamydomonadales</taxon>
        <taxon>Astrephomenaceae</taxon>
        <taxon>Astrephomene</taxon>
    </lineage>
</organism>
<sequence>ETAISSSLSHPNIVQTYTYAVLPVKGETGALDTPLGPGASVTLDSTSAFTAHPPAYPGGAEQAGNVHSWEVRLVLEYCDRGSLRDVLSSTLAAAAAAAGGGAGAGGPAAPGPAAAALLPAVGQA</sequence>
<dbReference type="Proteomes" id="UP001054857">
    <property type="component" value="Unassembled WGS sequence"/>
</dbReference>
<dbReference type="EMBL" id="BMAR01000053">
    <property type="protein sequence ID" value="GFR51738.1"/>
    <property type="molecule type" value="Genomic_DNA"/>
</dbReference>
<proteinExistence type="predicted"/>
<evidence type="ECO:0000313" key="2">
    <source>
        <dbReference type="Proteomes" id="UP001054857"/>
    </source>
</evidence>
<protein>
    <recommendedName>
        <fullName evidence="3">Protein kinase domain-containing protein</fullName>
    </recommendedName>
</protein>
<name>A0AAD3HSQ6_9CHLO</name>
<evidence type="ECO:0000313" key="1">
    <source>
        <dbReference type="EMBL" id="GFR51738.1"/>
    </source>
</evidence>
<gene>
    <name evidence="1" type="ORF">Agub_g14106</name>
</gene>
<dbReference type="InterPro" id="IPR011009">
    <property type="entry name" value="Kinase-like_dom_sf"/>
</dbReference>
<comment type="caution">
    <text evidence="1">The sequence shown here is derived from an EMBL/GenBank/DDBJ whole genome shotgun (WGS) entry which is preliminary data.</text>
</comment>
<evidence type="ECO:0008006" key="3">
    <source>
        <dbReference type="Google" id="ProtNLM"/>
    </source>
</evidence>
<feature type="non-terminal residue" evidence="1">
    <location>
        <position position="1"/>
    </location>
</feature>
<feature type="non-terminal residue" evidence="1">
    <location>
        <position position="124"/>
    </location>
</feature>
<reference evidence="1 2" key="1">
    <citation type="journal article" date="2021" name="Sci. Rep.">
        <title>Genome sequencing of the multicellular alga Astrephomene provides insights into convergent evolution of germ-soma differentiation.</title>
        <authorList>
            <person name="Yamashita S."/>
            <person name="Yamamoto K."/>
            <person name="Matsuzaki R."/>
            <person name="Suzuki S."/>
            <person name="Yamaguchi H."/>
            <person name="Hirooka S."/>
            <person name="Minakuchi Y."/>
            <person name="Miyagishima S."/>
            <person name="Kawachi M."/>
            <person name="Toyoda A."/>
            <person name="Nozaki H."/>
        </authorList>
    </citation>
    <scope>NUCLEOTIDE SEQUENCE [LARGE SCALE GENOMIC DNA]</scope>
    <source>
        <strain evidence="1 2">NIES-4017</strain>
    </source>
</reference>